<reference evidence="1" key="1">
    <citation type="submission" date="2021-10" db="EMBL/GenBank/DDBJ databases">
        <title>De novo Genome Assembly of Clathrus columnatus (Basidiomycota, Fungi) Using Illumina and Nanopore Sequence Data.</title>
        <authorList>
            <person name="Ogiso-Tanaka E."/>
            <person name="Itagaki H."/>
            <person name="Hosoya T."/>
            <person name="Hosaka K."/>
        </authorList>
    </citation>
    <scope>NUCLEOTIDE SEQUENCE</scope>
    <source>
        <strain evidence="1">MO-923</strain>
    </source>
</reference>
<gene>
    <name evidence="1" type="ORF">Clacol_004937</name>
</gene>
<name>A0AAV5A8T0_9AGAM</name>
<sequence>MIVSLVKQGLEKNIEKKKGLTMLSDTVIIAIFDTRPSVLWGLSNIVAHEATEDDIAEVVLDSGLSKSNRKKAIELFVWLNGRQPSLPVKSYVD</sequence>
<proteinExistence type="predicted"/>
<dbReference type="EMBL" id="BPWL01000005">
    <property type="protein sequence ID" value="GJJ10710.1"/>
    <property type="molecule type" value="Genomic_DNA"/>
</dbReference>
<dbReference type="AlphaFoldDB" id="A0AAV5A8T0"/>
<protein>
    <submittedName>
        <fullName evidence="1">Uncharacterized protein</fullName>
    </submittedName>
</protein>
<organism evidence="1 2">
    <name type="scientific">Clathrus columnatus</name>
    <dbReference type="NCBI Taxonomy" id="1419009"/>
    <lineage>
        <taxon>Eukaryota</taxon>
        <taxon>Fungi</taxon>
        <taxon>Dikarya</taxon>
        <taxon>Basidiomycota</taxon>
        <taxon>Agaricomycotina</taxon>
        <taxon>Agaricomycetes</taxon>
        <taxon>Phallomycetidae</taxon>
        <taxon>Phallales</taxon>
        <taxon>Clathraceae</taxon>
        <taxon>Clathrus</taxon>
    </lineage>
</organism>
<accession>A0AAV5A8T0</accession>
<dbReference type="Proteomes" id="UP001050691">
    <property type="component" value="Unassembled WGS sequence"/>
</dbReference>
<keyword evidence="2" id="KW-1185">Reference proteome</keyword>
<evidence type="ECO:0000313" key="2">
    <source>
        <dbReference type="Proteomes" id="UP001050691"/>
    </source>
</evidence>
<evidence type="ECO:0000313" key="1">
    <source>
        <dbReference type="EMBL" id="GJJ10710.1"/>
    </source>
</evidence>
<comment type="caution">
    <text evidence="1">The sequence shown here is derived from an EMBL/GenBank/DDBJ whole genome shotgun (WGS) entry which is preliminary data.</text>
</comment>